<dbReference type="SUPFAM" id="SSF51735">
    <property type="entry name" value="NAD(P)-binding Rossmann-fold domains"/>
    <property type="match status" value="1"/>
</dbReference>
<proteinExistence type="predicted"/>
<gene>
    <name evidence="2" type="ORF">FKW77_009214</name>
</gene>
<organism evidence="2 3">
    <name type="scientific">Venturia effusa</name>
    <dbReference type="NCBI Taxonomy" id="50376"/>
    <lineage>
        <taxon>Eukaryota</taxon>
        <taxon>Fungi</taxon>
        <taxon>Dikarya</taxon>
        <taxon>Ascomycota</taxon>
        <taxon>Pezizomycotina</taxon>
        <taxon>Dothideomycetes</taxon>
        <taxon>Pleosporomycetidae</taxon>
        <taxon>Venturiales</taxon>
        <taxon>Venturiaceae</taxon>
        <taxon>Venturia</taxon>
    </lineage>
</organism>
<evidence type="ECO:0008006" key="4">
    <source>
        <dbReference type="Google" id="ProtNLM"/>
    </source>
</evidence>
<dbReference type="STRING" id="50376.A0A517KX80"/>
<dbReference type="InterPro" id="IPR052228">
    <property type="entry name" value="Sec_Metab_Biosynth_Oxidored"/>
</dbReference>
<name>A0A517KX80_9PEZI</name>
<evidence type="ECO:0000256" key="1">
    <source>
        <dbReference type="ARBA" id="ARBA00023002"/>
    </source>
</evidence>
<protein>
    <recommendedName>
        <fullName evidence="4">Ketoreductase (KR) domain-containing protein</fullName>
    </recommendedName>
</protein>
<dbReference type="InterPro" id="IPR036291">
    <property type="entry name" value="NAD(P)-bd_dom_sf"/>
</dbReference>
<sequence length="320" mass="35640">MVAIQDIRSQLTGLKHYGAGLVGVFVGGTSGIGESTAREFVRYAVKPRIYLVGRSQEQADLLRLEFQTINPDSQIAFIRSDVAQLRNVDAVSEKIKAKEDKINLLFLSAGIMTMKGRDETVEGLDKKFSLHYYSRLRFAQNLLPLLKNAAKPPEDPSVKPLARVVSVLGATLESPVNLEDLDLKKTYSISNTANHAITMTTLAFHRLSQTCPGITFIHSQPGGVNTNLLRGFPGWIKFAFDKTAWMLKPWMVPVQESGERHLWASTNDDFGKESVVLVWQDSKAHTNPKVDTMITDGTMDKVWEHTEDVFGKVCKEGGKY</sequence>
<dbReference type="PRINTS" id="PR00081">
    <property type="entry name" value="GDHRDH"/>
</dbReference>
<keyword evidence="1" id="KW-0560">Oxidoreductase</keyword>
<dbReference type="AlphaFoldDB" id="A0A517KX80"/>
<dbReference type="OrthoDB" id="2898509at2759"/>
<dbReference type="GO" id="GO:0016491">
    <property type="term" value="F:oxidoreductase activity"/>
    <property type="evidence" value="ECO:0007669"/>
    <property type="project" value="UniProtKB-KW"/>
</dbReference>
<dbReference type="EMBL" id="CP042185">
    <property type="protein sequence ID" value="QDS67983.1"/>
    <property type="molecule type" value="Genomic_DNA"/>
</dbReference>
<dbReference type="Pfam" id="PF00106">
    <property type="entry name" value="adh_short"/>
    <property type="match status" value="1"/>
</dbReference>
<evidence type="ECO:0000313" key="2">
    <source>
        <dbReference type="EMBL" id="QDS67983.1"/>
    </source>
</evidence>
<dbReference type="Proteomes" id="UP000316270">
    <property type="component" value="Chromosome 1"/>
</dbReference>
<reference evidence="2 3" key="1">
    <citation type="submission" date="2019-07" db="EMBL/GenBank/DDBJ databases">
        <title>Finished genome of Venturia effusa.</title>
        <authorList>
            <person name="Young C.A."/>
            <person name="Cox M.P."/>
            <person name="Ganley A.R.D."/>
            <person name="David W.J."/>
        </authorList>
    </citation>
    <scope>NUCLEOTIDE SEQUENCE [LARGE SCALE GENOMIC DNA]</scope>
    <source>
        <strain evidence="3">albino</strain>
    </source>
</reference>
<dbReference type="InterPro" id="IPR002347">
    <property type="entry name" value="SDR_fam"/>
</dbReference>
<dbReference type="PANTHER" id="PTHR47534:SF2">
    <property type="entry name" value="KETOREDUCTASE (KR) DOMAIN-CONTAINING PROTEIN-RELATED"/>
    <property type="match status" value="1"/>
</dbReference>
<dbReference type="Gene3D" id="3.40.50.720">
    <property type="entry name" value="NAD(P)-binding Rossmann-like Domain"/>
    <property type="match status" value="1"/>
</dbReference>
<keyword evidence="3" id="KW-1185">Reference proteome</keyword>
<accession>A0A517KX80</accession>
<evidence type="ECO:0000313" key="3">
    <source>
        <dbReference type="Proteomes" id="UP000316270"/>
    </source>
</evidence>
<dbReference type="PANTHER" id="PTHR47534">
    <property type="entry name" value="YALI0E05731P"/>
    <property type="match status" value="1"/>
</dbReference>